<evidence type="ECO:0000256" key="2">
    <source>
        <dbReference type="ARBA" id="ARBA00022801"/>
    </source>
</evidence>
<dbReference type="NCBIfam" id="TIGR00172">
    <property type="entry name" value="maf"/>
    <property type="match status" value="1"/>
</dbReference>
<dbReference type="InterPro" id="IPR003697">
    <property type="entry name" value="Maf-like"/>
</dbReference>
<reference evidence="3" key="1">
    <citation type="submission" date="2018-05" db="EMBL/GenBank/DDBJ databases">
        <authorList>
            <person name="Lanie J.A."/>
            <person name="Ng W.-L."/>
            <person name="Kazmierczak K.M."/>
            <person name="Andrzejewski T.M."/>
            <person name="Davidsen T.M."/>
            <person name="Wayne K.J."/>
            <person name="Tettelin H."/>
            <person name="Glass J.I."/>
            <person name="Rusch D."/>
            <person name="Podicherti R."/>
            <person name="Tsui H.-C.T."/>
            <person name="Winkler M.E."/>
        </authorList>
    </citation>
    <scope>NUCLEOTIDE SEQUENCE</scope>
</reference>
<comment type="cofactor">
    <cofactor evidence="1">
        <name>a divalent metal cation</name>
        <dbReference type="ChEBI" id="CHEBI:60240"/>
    </cofactor>
</comment>
<dbReference type="Gene3D" id="3.90.950.10">
    <property type="match status" value="1"/>
</dbReference>
<proteinExistence type="inferred from homology"/>
<evidence type="ECO:0000256" key="1">
    <source>
        <dbReference type="ARBA" id="ARBA00001968"/>
    </source>
</evidence>
<evidence type="ECO:0008006" key="4">
    <source>
        <dbReference type="Google" id="ProtNLM"/>
    </source>
</evidence>
<keyword evidence="2" id="KW-0378">Hydrolase</keyword>
<sequence>MSNFLQHRPLCLASSSPRRQDFLKKFGLQFDYRIPIVKETPENNEAAKSFVKRMASEKAQQVRRKYSELAENVIILAGDTIVFCDGQILGKPETAQHAESMLVQLSGLTHQVFTGFSIFDSASGGEITDVICTEVSFLKLNEDLLKWYINSGEPFGKAGAYSIQGLGTILVKSISGSYTNVVGFPIECIIPHMTANGWISFAENCLHEVSA</sequence>
<accession>A0A381NAT3</accession>
<dbReference type="HAMAP" id="MF_00528">
    <property type="entry name" value="Maf"/>
    <property type="match status" value="1"/>
</dbReference>
<dbReference type="PIRSF" id="PIRSF006305">
    <property type="entry name" value="Maf"/>
    <property type="match status" value="1"/>
</dbReference>
<dbReference type="PANTHER" id="PTHR43213">
    <property type="entry name" value="BIFUNCTIONAL DTTP/UTP PYROPHOSPHATASE/METHYLTRANSFERASE PROTEIN-RELATED"/>
    <property type="match status" value="1"/>
</dbReference>
<dbReference type="EMBL" id="UINC01000192">
    <property type="protein sequence ID" value="SUZ50848.1"/>
    <property type="molecule type" value="Genomic_DNA"/>
</dbReference>
<name>A0A381NAT3_9ZZZZ</name>
<gene>
    <name evidence="3" type="ORF">METZ01_LOCUS3702</name>
</gene>
<dbReference type="GO" id="GO:0047429">
    <property type="term" value="F:nucleoside triphosphate diphosphatase activity"/>
    <property type="evidence" value="ECO:0007669"/>
    <property type="project" value="InterPro"/>
</dbReference>
<protein>
    <recommendedName>
        <fullName evidence="4">Septum formation protein Maf</fullName>
    </recommendedName>
</protein>
<dbReference type="SUPFAM" id="SSF52972">
    <property type="entry name" value="ITPase-like"/>
    <property type="match status" value="1"/>
</dbReference>
<dbReference type="Pfam" id="PF02545">
    <property type="entry name" value="Maf"/>
    <property type="match status" value="1"/>
</dbReference>
<organism evidence="3">
    <name type="scientific">marine metagenome</name>
    <dbReference type="NCBI Taxonomy" id="408172"/>
    <lineage>
        <taxon>unclassified sequences</taxon>
        <taxon>metagenomes</taxon>
        <taxon>ecological metagenomes</taxon>
    </lineage>
</organism>
<dbReference type="PANTHER" id="PTHR43213:SF5">
    <property type="entry name" value="BIFUNCTIONAL DTTP_UTP PYROPHOSPHATASE_METHYLTRANSFERASE PROTEIN-RELATED"/>
    <property type="match status" value="1"/>
</dbReference>
<evidence type="ECO:0000313" key="3">
    <source>
        <dbReference type="EMBL" id="SUZ50848.1"/>
    </source>
</evidence>
<dbReference type="AlphaFoldDB" id="A0A381NAT3"/>
<dbReference type="CDD" id="cd00555">
    <property type="entry name" value="Maf"/>
    <property type="match status" value="1"/>
</dbReference>
<dbReference type="InterPro" id="IPR029001">
    <property type="entry name" value="ITPase-like_fam"/>
</dbReference>